<dbReference type="SUPFAM" id="SSF55718">
    <property type="entry name" value="SCP-like"/>
    <property type="match status" value="1"/>
</dbReference>
<dbReference type="InterPro" id="IPR036527">
    <property type="entry name" value="SCP2_sterol-bd_dom_sf"/>
</dbReference>
<feature type="domain" description="Mycothiol-dependent maleylpyruvate isomerase metal-binding" evidence="1">
    <location>
        <begin position="12"/>
        <end position="131"/>
    </location>
</feature>
<evidence type="ECO:0000313" key="3">
    <source>
        <dbReference type="Proteomes" id="UP000632138"/>
    </source>
</evidence>
<keyword evidence="2" id="KW-0413">Isomerase</keyword>
<evidence type="ECO:0000259" key="1">
    <source>
        <dbReference type="Pfam" id="PF11716"/>
    </source>
</evidence>
<organism evidence="2 3">
    <name type="scientific">Paractinoplanes ovalisporus</name>
    <dbReference type="NCBI Taxonomy" id="2810368"/>
    <lineage>
        <taxon>Bacteria</taxon>
        <taxon>Bacillati</taxon>
        <taxon>Actinomycetota</taxon>
        <taxon>Actinomycetes</taxon>
        <taxon>Micromonosporales</taxon>
        <taxon>Micromonosporaceae</taxon>
        <taxon>Paractinoplanes</taxon>
    </lineage>
</organism>
<dbReference type="NCBIfam" id="TIGR03083">
    <property type="entry name" value="maleylpyruvate isomerase family mycothiol-dependent enzyme"/>
    <property type="match status" value="1"/>
</dbReference>
<accession>A0ABS2A694</accession>
<dbReference type="PANTHER" id="PTHR40758:SF1">
    <property type="entry name" value="CONSERVED PROTEIN"/>
    <property type="match status" value="1"/>
</dbReference>
<dbReference type="GO" id="GO:0016853">
    <property type="term" value="F:isomerase activity"/>
    <property type="evidence" value="ECO:0007669"/>
    <property type="project" value="UniProtKB-KW"/>
</dbReference>
<comment type="caution">
    <text evidence="2">The sequence shown here is derived from an EMBL/GenBank/DDBJ whole genome shotgun (WGS) entry which is preliminary data.</text>
</comment>
<reference evidence="2 3" key="1">
    <citation type="submission" date="2021-01" db="EMBL/GenBank/DDBJ databases">
        <title>Actinoplanes sp. nov. LDG1-06 isolated from lichen.</title>
        <authorList>
            <person name="Saeng-In P."/>
            <person name="Phongsopitanun W."/>
            <person name="Kanchanasin P."/>
            <person name="Yuki M."/>
            <person name="Kudo T."/>
            <person name="Ohkuma M."/>
            <person name="Tanasupawat S."/>
        </authorList>
    </citation>
    <scope>NUCLEOTIDE SEQUENCE [LARGE SCALE GENOMIC DNA]</scope>
    <source>
        <strain evidence="2 3">LDG1-06</strain>
    </source>
</reference>
<dbReference type="EMBL" id="JAENHP010000002">
    <property type="protein sequence ID" value="MBM2615230.1"/>
    <property type="molecule type" value="Genomic_DNA"/>
</dbReference>
<dbReference type="PANTHER" id="PTHR40758">
    <property type="entry name" value="CONSERVED PROTEIN"/>
    <property type="match status" value="1"/>
</dbReference>
<protein>
    <submittedName>
        <fullName evidence="2">Maleylpyruvate isomerase family mycothiol-dependent enzyme</fullName>
    </submittedName>
</protein>
<dbReference type="Proteomes" id="UP000632138">
    <property type="component" value="Unassembled WGS sequence"/>
</dbReference>
<dbReference type="InterPro" id="IPR034660">
    <property type="entry name" value="DinB/YfiT-like"/>
</dbReference>
<keyword evidence="3" id="KW-1185">Reference proteome</keyword>
<evidence type="ECO:0000313" key="2">
    <source>
        <dbReference type="EMBL" id="MBM2615230.1"/>
    </source>
</evidence>
<proteinExistence type="predicted"/>
<sequence length="238" mass="26189">MKWLAPERYAAELEAEAGRLGTAATAQAVEAMVPNCPEWTVRDLVTHVGTGHRFATEVIATGGHVEYRRIEAPTDQNAWTPWLLEGARALNEAVSSHGFTSEVWTWHPRHQTAGFWLRRMVHDEVIHRFDADPAGDLAPDLAADGVADFLLTFEAIGKDLPGDGGTLRFRATDLPRSWHVTLTDSGITWTEDAATAGADVTVEAPVRSLLLLLNRRVPAPTVQGDAALWERWHAGTRF</sequence>
<dbReference type="RefSeq" id="WP_203375150.1">
    <property type="nucleotide sequence ID" value="NZ_JAENHP010000002.1"/>
</dbReference>
<name>A0ABS2A694_9ACTN</name>
<dbReference type="InterPro" id="IPR024344">
    <property type="entry name" value="MDMPI_metal-binding"/>
</dbReference>
<dbReference type="SUPFAM" id="SSF109854">
    <property type="entry name" value="DinB/YfiT-like putative metalloenzymes"/>
    <property type="match status" value="1"/>
</dbReference>
<dbReference type="InterPro" id="IPR017517">
    <property type="entry name" value="Maleyloyr_isom"/>
</dbReference>
<dbReference type="Pfam" id="PF11716">
    <property type="entry name" value="MDMPI_N"/>
    <property type="match status" value="1"/>
</dbReference>
<gene>
    <name evidence="2" type="ORF">JIG36_06590</name>
</gene>